<accession>M7YZS9</accession>
<organism evidence="1">
    <name type="scientific">Triticum urartu</name>
    <name type="common">Red wild einkorn</name>
    <name type="synonym">Crithodium urartu</name>
    <dbReference type="NCBI Taxonomy" id="4572"/>
    <lineage>
        <taxon>Eukaryota</taxon>
        <taxon>Viridiplantae</taxon>
        <taxon>Streptophyta</taxon>
        <taxon>Embryophyta</taxon>
        <taxon>Tracheophyta</taxon>
        <taxon>Spermatophyta</taxon>
        <taxon>Magnoliopsida</taxon>
        <taxon>Liliopsida</taxon>
        <taxon>Poales</taxon>
        <taxon>Poaceae</taxon>
        <taxon>BOP clade</taxon>
        <taxon>Pooideae</taxon>
        <taxon>Triticodae</taxon>
        <taxon>Triticeae</taxon>
        <taxon>Triticinae</taxon>
        <taxon>Triticum</taxon>
    </lineage>
</organism>
<evidence type="ECO:0000313" key="1">
    <source>
        <dbReference type="EMBL" id="EMS52706.1"/>
    </source>
</evidence>
<reference evidence="1" key="1">
    <citation type="journal article" date="2013" name="Nature">
        <title>Draft genome of the wheat A-genome progenitor Triticum urartu.</title>
        <authorList>
            <person name="Ling H.Q."/>
            <person name="Zhao S."/>
            <person name="Liu D."/>
            <person name="Wang J."/>
            <person name="Sun H."/>
            <person name="Zhang C."/>
            <person name="Fan H."/>
            <person name="Li D."/>
            <person name="Dong L."/>
            <person name="Tao Y."/>
            <person name="Gao C."/>
            <person name="Wu H."/>
            <person name="Li Y."/>
            <person name="Cui Y."/>
            <person name="Guo X."/>
            <person name="Zheng S."/>
            <person name="Wang B."/>
            <person name="Yu K."/>
            <person name="Liang Q."/>
            <person name="Yang W."/>
            <person name="Lou X."/>
            <person name="Chen J."/>
            <person name="Feng M."/>
            <person name="Jian J."/>
            <person name="Zhang X."/>
            <person name="Luo G."/>
            <person name="Jiang Y."/>
            <person name="Liu J."/>
            <person name="Wang Z."/>
            <person name="Sha Y."/>
            <person name="Zhang B."/>
            <person name="Wu H."/>
            <person name="Tang D."/>
            <person name="Shen Q."/>
            <person name="Xue P."/>
            <person name="Zou S."/>
            <person name="Wang X."/>
            <person name="Liu X."/>
            <person name="Wang F."/>
            <person name="Yang Y."/>
            <person name="An X."/>
            <person name="Dong Z."/>
            <person name="Zhang K."/>
            <person name="Zhang X."/>
            <person name="Luo M.C."/>
            <person name="Dvorak J."/>
            <person name="Tong Y."/>
            <person name="Wang J."/>
            <person name="Yang H."/>
            <person name="Li Z."/>
            <person name="Wang D."/>
            <person name="Zhang A."/>
            <person name="Wang J."/>
        </authorList>
    </citation>
    <scope>NUCLEOTIDE SEQUENCE</scope>
</reference>
<name>M7YZS9_TRIUA</name>
<protein>
    <submittedName>
        <fullName evidence="1">Uncharacterized protein</fullName>
    </submittedName>
</protein>
<sequence>MEVLGLEADGQGRGPRGQAVEAGLEQKVGYSARVNHDSCKGEMSTAVAAIIEEAEQNTLAK</sequence>
<dbReference type="AlphaFoldDB" id="M7YZS9"/>
<dbReference type="EMBL" id="KD203639">
    <property type="protein sequence ID" value="EMS52706.1"/>
    <property type="molecule type" value="Genomic_DNA"/>
</dbReference>
<gene>
    <name evidence="1" type="ORF">TRIUR3_23692</name>
</gene>
<proteinExistence type="predicted"/>